<dbReference type="EMBL" id="ML121534">
    <property type="protein sequence ID" value="RPB26433.1"/>
    <property type="molecule type" value="Genomic_DNA"/>
</dbReference>
<accession>A0A3N4LU43</accession>
<evidence type="ECO:0000313" key="1">
    <source>
        <dbReference type="EMBL" id="RPB26433.1"/>
    </source>
</evidence>
<sequence>MCEKGKSAHGNCSVNNKHANKIRNAQIPMHHLSQALKLKLSTLASSLLSQALYSRKLSTLASSLLSQALYSRKLSTLASSLLSQALYSRKLSTLASSLLSQALYSRKLSTLASSLLSQALYSRKLSTLASSLLSQALYSRKLSTLASSLLSQALQRPVPLPLQIMSNPLPSDAKVGTVPRLTHGNFAAWSNAIKYVLIGMNCWDTVRDLKKYTKRAGSFGDLRIHNTSDSSICRWPN</sequence>
<dbReference type="InParanoid" id="A0A3N4LU43"/>
<dbReference type="Proteomes" id="UP000267821">
    <property type="component" value="Unassembled WGS sequence"/>
</dbReference>
<protein>
    <submittedName>
        <fullName evidence="1">Uncharacterized protein</fullName>
    </submittedName>
</protein>
<reference evidence="1 2" key="1">
    <citation type="journal article" date="2018" name="Nat. Ecol. Evol.">
        <title>Pezizomycetes genomes reveal the molecular basis of ectomycorrhizal truffle lifestyle.</title>
        <authorList>
            <person name="Murat C."/>
            <person name="Payen T."/>
            <person name="Noel B."/>
            <person name="Kuo A."/>
            <person name="Morin E."/>
            <person name="Chen J."/>
            <person name="Kohler A."/>
            <person name="Krizsan K."/>
            <person name="Balestrini R."/>
            <person name="Da Silva C."/>
            <person name="Montanini B."/>
            <person name="Hainaut M."/>
            <person name="Levati E."/>
            <person name="Barry K.W."/>
            <person name="Belfiori B."/>
            <person name="Cichocki N."/>
            <person name="Clum A."/>
            <person name="Dockter R.B."/>
            <person name="Fauchery L."/>
            <person name="Guy J."/>
            <person name="Iotti M."/>
            <person name="Le Tacon F."/>
            <person name="Lindquist E.A."/>
            <person name="Lipzen A."/>
            <person name="Malagnac F."/>
            <person name="Mello A."/>
            <person name="Molinier V."/>
            <person name="Miyauchi S."/>
            <person name="Poulain J."/>
            <person name="Riccioni C."/>
            <person name="Rubini A."/>
            <person name="Sitrit Y."/>
            <person name="Splivallo R."/>
            <person name="Traeger S."/>
            <person name="Wang M."/>
            <person name="Zifcakova L."/>
            <person name="Wipf D."/>
            <person name="Zambonelli A."/>
            <person name="Paolocci F."/>
            <person name="Nowrousian M."/>
            <person name="Ottonello S."/>
            <person name="Baldrian P."/>
            <person name="Spatafora J.W."/>
            <person name="Henrissat B."/>
            <person name="Nagy L.G."/>
            <person name="Aury J.M."/>
            <person name="Wincker P."/>
            <person name="Grigoriev I.V."/>
            <person name="Bonfante P."/>
            <person name="Martin F.M."/>
        </authorList>
    </citation>
    <scope>NUCLEOTIDE SEQUENCE [LARGE SCALE GENOMIC DNA]</scope>
    <source>
        <strain evidence="1 2">ATCC MYA-4762</strain>
    </source>
</reference>
<evidence type="ECO:0000313" key="2">
    <source>
        <dbReference type="Proteomes" id="UP000267821"/>
    </source>
</evidence>
<name>A0A3N4LU43_9PEZI</name>
<keyword evidence="2" id="KW-1185">Reference proteome</keyword>
<dbReference type="AlphaFoldDB" id="A0A3N4LU43"/>
<proteinExistence type="predicted"/>
<organism evidence="1 2">
    <name type="scientific">Terfezia boudieri ATCC MYA-4762</name>
    <dbReference type="NCBI Taxonomy" id="1051890"/>
    <lineage>
        <taxon>Eukaryota</taxon>
        <taxon>Fungi</taxon>
        <taxon>Dikarya</taxon>
        <taxon>Ascomycota</taxon>
        <taxon>Pezizomycotina</taxon>
        <taxon>Pezizomycetes</taxon>
        <taxon>Pezizales</taxon>
        <taxon>Pezizaceae</taxon>
        <taxon>Terfezia</taxon>
    </lineage>
</organism>
<gene>
    <name evidence="1" type="ORF">L211DRAFT_847084</name>
</gene>